<gene>
    <name evidence="4" type="ORF">L1049_005606</name>
</gene>
<protein>
    <submittedName>
        <fullName evidence="4">Uncharacterized protein</fullName>
    </submittedName>
</protein>
<evidence type="ECO:0000313" key="5">
    <source>
        <dbReference type="Proteomes" id="UP001415857"/>
    </source>
</evidence>
<keyword evidence="2" id="KW-0520">NAD</keyword>
<dbReference type="InterPro" id="IPR036291">
    <property type="entry name" value="NAD(P)-bd_dom_sf"/>
</dbReference>
<proteinExistence type="inferred from homology"/>
<dbReference type="Gene3D" id="3.90.25.10">
    <property type="entry name" value="UDP-galactose 4-epimerase, domain 1"/>
    <property type="match status" value="1"/>
</dbReference>
<comment type="similarity">
    <text evidence="1">Belongs to the NAD(P)-dependent epimerase/dehydratase family.</text>
</comment>
<evidence type="ECO:0000313" key="4">
    <source>
        <dbReference type="EMBL" id="KAK9276075.1"/>
    </source>
</evidence>
<accession>A0AAP0RE19</accession>
<dbReference type="PRINTS" id="PR01713">
    <property type="entry name" value="NUCEPIMERASE"/>
</dbReference>
<dbReference type="EMBL" id="JBBPBK010000010">
    <property type="protein sequence ID" value="KAK9276075.1"/>
    <property type="molecule type" value="Genomic_DNA"/>
</dbReference>
<dbReference type="AlphaFoldDB" id="A0AAP0RE19"/>
<organism evidence="4 5">
    <name type="scientific">Liquidambar formosana</name>
    <name type="common">Formosan gum</name>
    <dbReference type="NCBI Taxonomy" id="63359"/>
    <lineage>
        <taxon>Eukaryota</taxon>
        <taxon>Viridiplantae</taxon>
        <taxon>Streptophyta</taxon>
        <taxon>Embryophyta</taxon>
        <taxon>Tracheophyta</taxon>
        <taxon>Spermatophyta</taxon>
        <taxon>Magnoliopsida</taxon>
        <taxon>eudicotyledons</taxon>
        <taxon>Gunneridae</taxon>
        <taxon>Pentapetalae</taxon>
        <taxon>Saxifragales</taxon>
        <taxon>Altingiaceae</taxon>
        <taxon>Liquidambar</taxon>
    </lineage>
</organism>
<keyword evidence="5" id="KW-1185">Reference proteome</keyword>
<dbReference type="PANTHER" id="PTHR43574">
    <property type="entry name" value="EPIMERASE-RELATED"/>
    <property type="match status" value="1"/>
</dbReference>
<reference evidence="4 5" key="1">
    <citation type="journal article" date="2024" name="Plant J.">
        <title>Genome sequences and population genomics reveal climatic adaptation and genomic divergence between two closely related sweetgum species.</title>
        <authorList>
            <person name="Xu W.Q."/>
            <person name="Ren C.Q."/>
            <person name="Zhang X.Y."/>
            <person name="Comes H.P."/>
            <person name="Liu X.H."/>
            <person name="Li Y.G."/>
            <person name="Kettle C.J."/>
            <person name="Jalonen R."/>
            <person name="Gaisberger H."/>
            <person name="Ma Y.Z."/>
            <person name="Qiu Y.X."/>
        </authorList>
    </citation>
    <scope>NUCLEOTIDE SEQUENCE [LARGE SCALE GENOMIC DNA]</scope>
    <source>
        <strain evidence="4">Hangzhou</strain>
    </source>
</reference>
<name>A0AAP0RE19_LIQFO</name>
<comment type="caution">
    <text evidence="4">The sequence shown here is derived from an EMBL/GenBank/DDBJ whole genome shotgun (WGS) entry which is preliminary data.</text>
</comment>
<dbReference type="Proteomes" id="UP001415857">
    <property type="component" value="Unassembled WGS sequence"/>
</dbReference>
<dbReference type="Gene3D" id="3.40.50.720">
    <property type="entry name" value="NAD(P)-binding Rossmann-like Domain"/>
    <property type="match status" value="1"/>
</dbReference>
<dbReference type="GO" id="GO:0016853">
    <property type="term" value="F:isomerase activity"/>
    <property type="evidence" value="ECO:0007669"/>
    <property type="project" value="UniProtKB-KW"/>
</dbReference>
<evidence type="ECO:0000256" key="3">
    <source>
        <dbReference type="ARBA" id="ARBA00023235"/>
    </source>
</evidence>
<sequence>MTRVWIVVERKNGVTQFRIYNLGNTSPVPVSRLVNILKKLLKVKANRKVLPLSRNGGVQFTHVNISLAQKEIGYKPTPDLETGLKKFTW</sequence>
<dbReference type="SUPFAM" id="SSF51735">
    <property type="entry name" value="NAD(P)-binding Rossmann-fold domains"/>
    <property type="match status" value="1"/>
</dbReference>
<evidence type="ECO:0000256" key="1">
    <source>
        <dbReference type="ARBA" id="ARBA00007637"/>
    </source>
</evidence>
<keyword evidence="3" id="KW-0413">Isomerase</keyword>
<evidence type="ECO:0000256" key="2">
    <source>
        <dbReference type="ARBA" id="ARBA00023027"/>
    </source>
</evidence>